<evidence type="ECO:0000256" key="2">
    <source>
        <dbReference type="ARBA" id="ARBA00004443"/>
    </source>
</evidence>
<accession>A0AAV6U3U8</accession>
<comment type="subunit">
    <text evidence="4">Complex I is composed of 45 different subunits.</text>
</comment>
<dbReference type="PANTHER" id="PTHR15223:SF1">
    <property type="entry name" value="NADH DEHYDROGENASE [UBIQUINONE] 1 BETA SUBCOMPLEX SUBUNIT 2, MITOCHONDRIAL"/>
    <property type="match status" value="1"/>
</dbReference>
<evidence type="ECO:0000256" key="4">
    <source>
        <dbReference type="ARBA" id="ARBA00011533"/>
    </source>
</evidence>
<dbReference type="InterPro" id="IPR026627">
    <property type="entry name" value="NDUFB2_animal"/>
</dbReference>
<name>A0AAV6U3U8_9ARAC</name>
<dbReference type="GO" id="GO:0045271">
    <property type="term" value="C:respiratory chain complex I"/>
    <property type="evidence" value="ECO:0007669"/>
    <property type="project" value="InterPro"/>
</dbReference>
<keyword evidence="11" id="KW-0472">Membrane</keyword>
<comment type="caution">
    <text evidence="12">The sequence shown here is derived from an EMBL/GenBank/DDBJ whole genome shotgun (WGS) entry which is preliminary data.</text>
</comment>
<evidence type="ECO:0000256" key="11">
    <source>
        <dbReference type="ARBA" id="ARBA00023136"/>
    </source>
</evidence>
<keyword evidence="13" id="KW-1185">Reference proteome</keyword>
<evidence type="ECO:0000256" key="7">
    <source>
        <dbReference type="ARBA" id="ARBA00022792"/>
    </source>
</evidence>
<dbReference type="EMBL" id="JAFNEN010000679">
    <property type="protein sequence ID" value="KAG8178622.1"/>
    <property type="molecule type" value="Genomic_DNA"/>
</dbReference>
<evidence type="ECO:0000313" key="13">
    <source>
        <dbReference type="Proteomes" id="UP000827092"/>
    </source>
</evidence>
<evidence type="ECO:0000256" key="6">
    <source>
        <dbReference type="ARBA" id="ARBA00022660"/>
    </source>
</evidence>
<keyword evidence="8" id="KW-0809">Transit peptide</keyword>
<evidence type="ECO:0000256" key="10">
    <source>
        <dbReference type="ARBA" id="ARBA00023128"/>
    </source>
</evidence>
<dbReference type="Pfam" id="PF14813">
    <property type="entry name" value="NADH_B2"/>
    <property type="match status" value="1"/>
</dbReference>
<keyword evidence="6" id="KW-0679">Respiratory chain</keyword>
<gene>
    <name evidence="12" type="ORF">JTE90_016284</name>
</gene>
<dbReference type="Proteomes" id="UP000827092">
    <property type="component" value="Unassembled WGS sequence"/>
</dbReference>
<keyword evidence="10" id="KW-0496">Mitochondrion</keyword>
<evidence type="ECO:0000256" key="3">
    <source>
        <dbReference type="ARBA" id="ARBA00005923"/>
    </source>
</evidence>
<protein>
    <recommendedName>
        <fullName evidence="14">NADH dehydrogenase [ubiquinone] 1 beta subcomplex subunit 2, mitochondrial</fullName>
    </recommendedName>
</protein>
<keyword evidence="5" id="KW-0813">Transport</keyword>
<dbReference type="GO" id="GO:0005743">
    <property type="term" value="C:mitochondrial inner membrane"/>
    <property type="evidence" value="ECO:0007669"/>
    <property type="project" value="UniProtKB-SubCell"/>
</dbReference>
<evidence type="ECO:0000256" key="9">
    <source>
        <dbReference type="ARBA" id="ARBA00022982"/>
    </source>
</evidence>
<dbReference type="AlphaFoldDB" id="A0AAV6U3U8"/>
<organism evidence="12 13">
    <name type="scientific">Oedothorax gibbosus</name>
    <dbReference type="NCBI Taxonomy" id="931172"/>
    <lineage>
        <taxon>Eukaryota</taxon>
        <taxon>Metazoa</taxon>
        <taxon>Ecdysozoa</taxon>
        <taxon>Arthropoda</taxon>
        <taxon>Chelicerata</taxon>
        <taxon>Arachnida</taxon>
        <taxon>Araneae</taxon>
        <taxon>Araneomorphae</taxon>
        <taxon>Entelegynae</taxon>
        <taxon>Araneoidea</taxon>
        <taxon>Linyphiidae</taxon>
        <taxon>Erigoninae</taxon>
        <taxon>Oedothorax</taxon>
    </lineage>
</organism>
<evidence type="ECO:0000256" key="1">
    <source>
        <dbReference type="ARBA" id="ARBA00003195"/>
    </source>
</evidence>
<keyword evidence="7" id="KW-0999">Mitochondrion inner membrane</keyword>
<dbReference type="PANTHER" id="PTHR15223">
    <property type="entry name" value="NADH-UBIQUINONE OXIDOREDUCTASE AGGG SUBUNIT"/>
    <property type="match status" value="1"/>
</dbReference>
<evidence type="ECO:0000313" key="12">
    <source>
        <dbReference type="EMBL" id="KAG8178622.1"/>
    </source>
</evidence>
<reference evidence="12 13" key="1">
    <citation type="journal article" date="2022" name="Nat. Ecol. Evol.">
        <title>A masculinizing supergene underlies an exaggerated male reproductive morph in a spider.</title>
        <authorList>
            <person name="Hendrickx F."/>
            <person name="De Corte Z."/>
            <person name="Sonet G."/>
            <person name="Van Belleghem S.M."/>
            <person name="Kostlbacher S."/>
            <person name="Vangestel C."/>
        </authorList>
    </citation>
    <scope>NUCLEOTIDE SEQUENCE [LARGE SCALE GENOMIC DNA]</scope>
    <source>
        <strain evidence="12">W744_W776</strain>
    </source>
</reference>
<comment type="similarity">
    <text evidence="3">Belongs to the complex I NDUFB2 subunit family.</text>
</comment>
<dbReference type="GO" id="GO:0032981">
    <property type="term" value="P:mitochondrial respiratory chain complex I assembly"/>
    <property type="evidence" value="ECO:0007669"/>
    <property type="project" value="TreeGrafter"/>
</dbReference>
<evidence type="ECO:0000256" key="5">
    <source>
        <dbReference type="ARBA" id="ARBA00022448"/>
    </source>
</evidence>
<proteinExistence type="inferred from homology"/>
<comment type="subcellular location">
    <subcellularLocation>
        <location evidence="2">Mitochondrion inner membrane</location>
        <topology evidence="2">Peripheral membrane protein</topology>
        <orientation evidence="2">Matrix side</orientation>
    </subcellularLocation>
</comment>
<evidence type="ECO:0000256" key="8">
    <source>
        <dbReference type="ARBA" id="ARBA00022946"/>
    </source>
</evidence>
<keyword evidence="9" id="KW-0249">Electron transport</keyword>
<evidence type="ECO:0008006" key="14">
    <source>
        <dbReference type="Google" id="ProtNLM"/>
    </source>
</evidence>
<sequence>MLSRSIRLISQLTNTRIHAVNAVRNHGDVWVYRAATPRAERWRFLAADTLSAVTWWWILIHLYYQPGHVFGEYPYPEPEKWKDEELGIPQE</sequence>
<comment type="function">
    <text evidence="1">Accessory subunit of the mitochondrial membrane respiratory chain NADH dehydrogenase (Complex I), that is believed not to be involved in catalysis. Complex I functions in the transfer of electrons from NADH to the respiratory chain. The immediate electron acceptor for the enzyme is believed to be ubiquinone.</text>
</comment>